<evidence type="ECO:0000256" key="2">
    <source>
        <dbReference type="SAM" id="Phobius"/>
    </source>
</evidence>
<feature type="compositionally biased region" description="Basic and acidic residues" evidence="1">
    <location>
        <begin position="108"/>
        <end position="118"/>
    </location>
</feature>
<dbReference type="Proteomes" id="UP000799536">
    <property type="component" value="Unassembled WGS sequence"/>
</dbReference>
<sequence>MYGLHQTASLTMRLPVVEGWIELVTREEKGKEEKHGNPAKRTLIVVAIIAVSVFVILIATYLLTAKYRNQTTGASRKSTKLPSLWNWNWKWRLRPRRNKYSSSLQDNELDRNNSRDPDMTSGSADPERQSPAPGVDRNTSIRSVMTLPAYSPAARENERILAREGERGGIDTVLEFPEALDEEEQRREEEMESLYQIRLARRQEAAEREERRRLRREARARGDQETVARLRREADAAAGESLSQILIAAHHSRDRERRVSSVQYGDLGVARHDGTRLRANSTESDHRPLLDSAASISGVSQRSRVTSMNTLHSHYRVASNTSARSVDSRASDDFEFPHAQQPSPPGIGSDDYEVVSLSHSHSPSRSASRDVSPLGIHVEIPREEPPTYDTHQQFEEAPPYESPVRSRALQLPSLERVPSIHITTEPTPVDDRGSSPHFIAR</sequence>
<keyword evidence="2" id="KW-1133">Transmembrane helix</keyword>
<name>A0A9P4JTT2_9PLEO</name>
<evidence type="ECO:0000313" key="4">
    <source>
        <dbReference type="Proteomes" id="UP000799536"/>
    </source>
</evidence>
<feature type="compositionally biased region" description="Polar residues" evidence="1">
    <location>
        <begin position="294"/>
        <end position="305"/>
    </location>
</feature>
<accession>A0A9P4JTT2</accession>
<feature type="region of interest" description="Disordered" evidence="1">
    <location>
        <begin position="102"/>
        <end position="149"/>
    </location>
</feature>
<evidence type="ECO:0000256" key="1">
    <source>
        <dbReference type="SAM" id="MobiDB-lite"/>
    </source>
</evidence>
<keyword evidence="2" id="KW-0472">Membrane</keyword>
<evidence type="ECO:0000313" key="3">
    <source>
        <dbReference type="EMBL" id="KAF2203142.1"/>
    </source>
</evidence>
<feature type="transmembrane region" description="Helical" evidence="2">
    <location>
        <begin position="43"/>
        <end position="63"/>
    </location>
</feature>
<gene>
    <name evidence="3" type="ORF">GQ43DRAFT_282448</name>
</gene>
<dbReference type="AlphaFoldDB" id="A0A9P4JTT2"/>
<organism evidence="3 4">
    <name type="scientific">Delitschia confertaspora ATCC 74209</name>
    <dbReference type="NCBI Taxonomy" id="1513339"/>
    <lineage>
        <taxon>Eukaryota</taxon>
        <taxon>Fungi</taxon>
        <taxon>Dikarya</taxon>
        <taxon>Ascomycota</taxon>
        <taxon>Pezizomycotina</taxon>
        <taxon>Dothideomycetes</taxon>
        <taxon>Pleosporomycetidae</taxon>
        <taxon>Pleosporales</taxon>
        <taxon>Delitschiaceae</taxon>
        <taxon>Delitschia</taxon>
    </lineage>
</organism>
<protein>
    <submittedName>
        <fullName evidence="3">Uncharacterized protein</fullName>
    </submittedName>
</protein>
<feature type="compositionally biased region" description="Low complexity" evidence="1">
    <location>
        <begin position="355"/>
        <end position="373"/>
    </location>
</feature>
<feature type="region of interest" description="Disordered" evidence="1">
    <location>
        <begin position="319"/>
        <end position="441"/>
    </location>
</feature>
<dbReference type="EMBL" id="ML993912">
    <property type="protein sequence ID" value="KAF2203142.1"/>
    <property type="molecule type" value="Genomic_DNA"/>
</dbReference>
<proteinExistence type="predicted"/>
<feature type="region of interest" description="Disordered" evidence="1">
    <location>
        <begin position="273"/>
        <end position="305"/>
    </location>
</feature>
<keyword evidence="2" id="KW-0812">Transmembrane</keyword>
<feature type="compositionally biased region" description="Basic and acidic residues" evidence="1">
    <location>
        <begin position="326"/>
        <end position="336"/>
    </location>
</feature>
<reference evidence="3" key="1">
    <citation type="journal article" date="2020" name="Stud. Mycol.">
        <title>101 Dothideomycetes genomes: a test case for predicting lifestyles and emergence of pathogens.</title>
        <authorList>
            <person name="Haridas S."/>
            <person name="Albert R."/>
            <person name="Binder M."/>
            <person name="Bloem J."/>
            <person name="Labutti K."/>
            <person name="Salamov A."/>
            <person name="Andreopoulos B."/>
            <person name="Baker S."/>
            <person name="Barry K."/>
            <person name="Bills G."/>
            <person name="Bluhm B."/>
            <person name="Cannon C."/>
            <person name="Castanera R."/>
            <person name="Culley D."/>
            <person name="Daum C."/>
            <person name="Ezra D."/>
            <person name="Gonzalez J."/>
            <person name="Henrissat B."/>
            <person name="Kuo A."/>
            <person name="Liang C."/>
            <person name="Lipzen A."/>
            <person name="Lutzoni F."/>
            <person name="Magnuson J."/>
            <person name="Mondo S."/>
            <person name="Nolan M."/>
            <person name="Ohm R."/>
            <person name="Pangilinan J."/>
            <person name="Park H.-J."/>
            <person name="Ramirez L."/>
            <person name="Alfaro M."/>
            <person name="Sun H."/>
            <person name="Tritt A."/>
            <person name="Yoshinaga Y."/>
            <person name="Zwiers L.-H."/>
            <person name="Turgeon B."/>
            <person name="Goodwin S."/>
            <person name="Spatafora J."/>
            <person name="Crous P."/>
            <person name="Grigoriev I."/>
        </authorList>
    </citation>
    <scope>NUCLEOTIDE SEQUENCE</scope>
    <source>
        <strain evidence="3">ATCC 74209</strain>
    </source>
</reference>
<comment type="caution">
    <text evidence="3">The sequence shown here is derived from an EMBL/GenBank/DDBJ whole genome shotgun (WGS) entry which is preliminary data.</text>
</comment>
<keyword evidence="4" id="KW-1185">Reference proteome</keyword>
<dbReference type="OrthoDB" id="5376312at2759"/>